<evidence type="ECO:0000313" key="4">
    <source>
        <dbReference type="Proteomes" id="UP000005239"/>
    </source>
</evidence>
<feature type="region of interest" description="Disordered" evidence="1">
    <location>
        <begin position="44"/>
        <end position="79"/>
    </location>
</feature>
<protein>
    <submittedName>
        <fullName evidence="3">Uncharacterized protein</fullName>
    </submittedName>
</protein>
<feature type="compositionally biased region" description="Basic residues" evidence="1">
    <location>
        <begin position="67"/>
        <end position="79"/>
    </location>
</feature>
<feature type="chain" id="PRO_5043456037" evidence="2">
    <location>
        <begin position="22"/>
        <end position="79"/>
    </location>
</feature>
<keyword evidence="2" id="KW-0732">Signal</keyword>
<sequence>MQPSIFLLLLLSSVFIANTTAKPWDINVLLQWINESLEETIRDLDSRNTSTSSTSATYGTTTTLPRLARKSTRRPVARG</sequence>
<evidence type="ECO:0000313" key="3">
    <source>
        <dbReference type="EnsemblMetazoa" id="PPA37114.1"/>
    </source>
</evidence>
<accession>A0A8R1URE3</accession>
<dbReference type="AlphaFoldDB" id="A0A2A6BGK8"/>
<name>A0A2A6BGK8_PRIPA</name>
<gene>
    <name evidence="3" type="primary">WBGene00275483</name>
</gene>
<proteinExistence type="predicted"/>
<feature type="signal peptide" evidence="2">
    <location>
        <begin position="1"/>
        <end position="21"/>
    </location>
</feature>
<keyword evidence="4" id="KW-1185">Reference proteome</keyword>
<reference evidence="4" key="1">
    <citation type="journal article" date="2008" name="Nat. Genet.">
        <title>The Pristionchus pacificus genome provides a unique perspective on nematode lifestyle and parasitism.</title>
        <authorList>
            <person name="Dieterich C."/>
            <person name="Clifton S.W."/>
            <person name="Schuster L.N."/>
            <person name="Chinwalla A."/>
            <person name="Delehaunty K."/>
            <person name="Dinkelacker I."/>
            <person name="Fulton L."/>
            <person name="Fulton R."/>
            <person name="Godfrey J."/>
            <person name="Minx P."/>
            <person name="Mitreva M."/>
            <person name="Roeseler W."/>
            <person name="Tian H."/>
            <person name="Witte H."/>
            <person name="Yang S.P."/>
            <person name="Wilson R.K."/>
            <person name="Sommer R.J."/>
        </authorList>
    </citation>
    <scope>NUCLEOTIDE SEQUENCE [LARGE SCALE GENOMIC DNA]</scope>
    <source>
        <strain evidence="4">PS312</strain>
    </source>
</reference>
<feature type="compositionally biased region" description="Low complexity" evidence="1">
    <location>
        <begin position="49"/>
        <end position="63"/>
    </location>
</feature>
<reference evidence="3" key="2">
    <citation type="submission" date="2022-06" db="UniProtKB">
        <authorList>
            <consortium name="EnsemblMetazoa"/>
        </authorList>
    </citation>
    <scope>IDENTIFICATION</scope>
    <source>
        <strain evidence="3">PS312</strain>
    </source>
</reference>
<accession>A0A2A6BGK8</accession>
<dbReference type="Proteomes" id="UP000005239">
    <property type="component" value="Unassembled WGS sequence"/>
</dbReference>
<evidence type="ECO:0000256" key="2">
    <source>
        <dbReference type="SAM" id="SignalP"/>
    </source>
</evidence>
<dbReference type="EnsemblMetazoa" id="PPA37114.1">
    <property type="protein sequence ID" value="PPA37114.1"/>
    <property type="gene ID" value="WBGene00275483"/>
</dbReference>
<organism evidence="3 4">
    <name type="scientific">Pristionchus pacificus</name>
    <name type="common">Parasitic nematode worm</name>
    <dbReference type="NCBI Taxonomy" id="54126"/>
    <lineage>
        <taxon>Eukaryota</taxon>
        <taxon>Metazoa</taxon>
        <taxon>Ecdysozoa</taxon>
        <taxon>Nematoda</taxon>
        <taxon>Chromadorea</taxon>
        <taxon>Rhabditida</taxon>
        <taxon>Rhabditina</taxon>
        <taxon>Diplogasteromorpha</taxon>
        <taxon>Diplogasteroidea</taxon>
        <taxon>Neodiplogasteridae</taxon>
        <taxon>Pristionchus</taxon>
    </lineage>
</organism>
<evidence type="ECO:0000256" key="1">
    <source>
        <dbReference type="SAM" id="MobiDB-lite"/>
    </source>
</evidence>